<evidence type="ECO:0000256" key="7">
    <source>
        <dbReference type="SAM" id="MobiDB-lite"/>
    </source>
</evidence>
<proteinExistence type="predicted"/>
<evidence type="ECO:0000256" key="4">
    <source>
        <dbReference type="ARBA" id="ARBA00022989"/>
    </source>
</evidence>
<feature type="transmembrane region" description="Helical" evidence="8">
    <location>
        <begin position="368"/>
        <end position="386"/>
    </location>
</feature>
<feature type="transmembrane region" description="Helical" evidence="8">
    <location>
        <begin position="208"/>
        <end position="227"/>
    </location>
</feature>
<evidence type="ECO:0000259" key="9">
    <source>
        <dbReference type="Pfam" id="PF00999"/>
    </source>
</evidence>
<feature type="transmembrane region" description="Helical" evidence="8">
    <location>
        <begin position="179"/>
        <end position="202"/>
    </location>
</feature>
<dbReference type="PANTHER" id="PTHR32468">
    <property type="entry name" value="CATION/H + ANTIPORTER"/>
    <property type="match status" value="1"/>
</dbReference>
<dbReference type="Gene3D" id="1.20.1530.20">
    <property type="match status" value="1"/>
</dbReference>
<dbReference type="InterPro" id="IPR050794">
    <property type="entry name" value="CPA2_transporter"/>
</dbReference>
<dbReference type="AlphaFoldDB" id="A0A917ZVP1"/>
<evidence type="ECO:0000256" key="3">
    <source>
        <dbReference type="ARBA" id="ARBA00022692"/>
    </source>
</evidence>
<dbReference type="RefSeq" id="WP_189134295.1">
    <property type="nucleotide sequence ID" value="NZ_BMMS01000025.1"/>
</dbReference>
<evidence type="ECO:0000256" key="6">
    <source>
        <dbReference type="ARBA" id="ARBA00023136"/>
    </source>
</evidence>
<name>A0A917ZVP1_9ACTN</name>
<keyword evidence="11" id="KW-1185">Reference proteome</keyword>
<dbReference type="GO" id="GO:1902600">
    <property type="term" value="P:proton transmembrane transport"/>
    <property type="evidence" value="ECO:0007669"/>
    <property type="project" value="InterPro"/>
</dbReference>
<evidence type="ECO:0000313" key="10">
    <source>
        <dbReference type="EMBL" id="GGO95520.1"/>
    </source>
</evidence>
<evidence type="ECO:0000256" key="8">
    <source>
        <dbReference type="SAM" id="Phobius"/>
    </source>
</evidence>
<dbReference type="Pfam" id="PF00999">
    <property type="entry name" value="Na_H_Exchanger"/>
    <property type="match status" value="1"/>
</dbReference>
<feature type="transmembrane region" description="Helical" evidence="8">
    <location>
        <begin position="392"/>
        <end position="411"/>
    </location>
</feature>
<keyword evidence="4 8" id="KW-1133">Transmembrane helix</keyword>
<feature type="transmembrane region" description="Helical" evidence="8">
    <location>
        <begin position="146"/>
        <end position="167"/>
    </location>
</feature>
<comment type="caution">
    <text evidence="10">The sequence shown here is derived from an EMBL/GenBank/DDBJ whole genome shotgun (WGS) entry which is preliminary data.</text>
</comment>
<feature type="transmembrane region" description="Helical" evidence="8">
    <location>
        <begin position="108"/>
        <end position="130"/>
    </location>
</feature>
<sequence>MSQAASHAEWISTVAIGDIALVLAVGTVFVLLARSIKQPAVIGEITAGICLGPSLLGLLPGDLPTKLFPAEVRPFLSVVSQVGLLLFMFMIGWEFDGKTVRGRRRSTGAIWLSSIGLPLALGMGLAAVIYNSHDSVGGKHVDLLDFALFLGVAMSITAFPVLARIIVDQRLQLSRVGTLALALAAADDVLAWCMLAVVVALVTAGGAASFLGVIGWSLVYLAVMFWIVKPLLAQASKRLPNGAAPYVAVVVASGVFCSAYVTSQIGIHAIFGAFLFGMVMPRDREGVLYQSAQTPMEHAGKLLLPLFFVVTGLKVDLTTLTASGVWEMLAIIAVAITAKLGGVAIPARMTGMNWRDASTLGLLMNTRGLTELIILNVGLDLGLLSVQLFTALVMMALVTTAMAAPLLSVLLRRAKEDAASTAKSAARAQSPASVGNGRDEAAA</sequence>
<keyword evidence="3 8" id="KW-0812">Transmembrane</keyword>
<feature type="transmembrane region" description="Helical" evidence="8">
    <location>
        <begin position="78"/>
        <end position="96"/>
    </location>
</feature>
<dbReference type="GO" id="GO:0016020">
    <property type="term" value="C:membrane"/>
    <property type="evidence" value="ECO:0007669"/>
    <property type="project" value="UniProtKB-SubCell"/>
</dbReference>
<evidence type="ECO:0000256" key="5">
    <source>
        <dbReference type="ARBA" id="ARBA00023065"/>
    </source>
</evidence>
<dbReference type="EMBL" id="BMMS01000025">
    <property type="protein sequence ID" value="GGO95520.1"/>
    <property type="molecule type" value="Genomic_DNA"/>
</dbReference>
<organism evidence="10 11">
    <name type="scientific">Wenjunlia tyrosinilytica</name>
    <dbReference type="NCBI Taxonomy" id="1544741"/>
    <lineage>
        <taxon>Bacteria</taxon>
        <taxon>Bacillati</taxon>
        <taxon>Actinomycetota</taxon>
        <taxon>Actinomycetes</taxon>
        <taxon>Kitasatosporales</taxon>
        <taxon>Streptomycetaceae</taxon>
        <taxon>Wenjunlia</taxon>
    </lineage>
</organism>
<keyword evidence="2" id="KW-0813">Transport</keyword>
<keyword evidence="6 8" id="KW-0472">Membrane</keyword>
<feature type="domain" description="Cation/H+ exchanger transmembrane" evidence="9">
    <location>
        <begin position="25"/>
        <end position="411"/>
    </location>
</feature>
<evidence type="ECO:0000256" key="2">
    <source>
        <dbReference type="ARBA" id="ARBA00022448"/>
    </source>
</evidence>
<reference evidence="10" key="1">
    <citation type="journal article" date="2014" name="Int. J. Syst. Evol. Microbiol.">
        <title>Complete genome sequence of Corynebacterium casei LMG S-19264T (=DSM 44701T), isolated from a smear-ripened cheese.</title>
        <authorList>
            <consortium name="US DOE Joint Genome Institute (JGI-PGF)"/>
            <person name="Walter F."/>
            <person name="Albersmeier A."/>
            <person name="Kalinowski J."/>
            <person name="Ruckert C."/>
        </authorList>
    </citation>
    <scope>NUCLEOTIDE SEQUENCE</scope>
    <source>
        <strain evidence="10">CGMCC 4.7201</strain>
    </source>
</reference>
<keyword evidence="5" id="KW-0406">Ion transport</keyword>
<dbReference type="InterPro" id="IPR038770">
    <property type="entry name" value="Na+/solute_symporter_sf"/>
</dbReference>
<gene>
    <name evidence="10" type="ORF">GCM10012280_52900</name>
</gene>
<feature type="transmembrane region" description="Helical" evidence="8">
    <location>
        <begin position="12"/>
        <end position="33"/>
    </location>
</feature>
<evidence type="ECO:0000256" key="1">
    <source>
        <dbReference type="ARBA" id="ARBA00004141"/>
    </source>
</evidence>
<dbReference type="GO" id="GO:0015297">
    <property type="term" value="F:antiporter activity"/>
    <property type="evidence" value="ECO:0007669"/>
    <property type="project" value="InterPro"/>
</dbReference>
<feature type="region of interest" description="Disordered" evidence="7">
    <location>
        <begin position="421"/>
        <end position="443"/>
    </location>
</feature>
<protein>
    <recommendedName>
        <fullName evidence="9">Cation/H+ exchanger transmembrane domain-containing protein</fullName>
    </recommendedName>
</protein>
<dbReference type="Proteomes" id="UP000641932">
    <property type="component" value="Unassembled WGS sequence"/>
</dbReference>
<feature type="transmembrane region" description="Helical" evidence="8">
    <location>
        <begin position="40"/>
        <end position="58"/>
    </location>
</feature>
<dbReference type="InterPro" id="IPR006153">
    <property type="entry name" value="Cation/H_exchanger_TM"/>
</dbReference>
<dbReference type="PANTHER" id="PTHR32468:SF0">
    <property type="entry name" value="K(+)_H(+) ANTIPORTER 1"/>
    <property type="match status" value="1"/>
</dbReference>
<evidence type="ECO:0000313" key="11">
    <source>
        <dbReference type="Proteomes" id="UP000641932"/>
    </source>
</evidence>
<feature type="transmembrane region" description="Helical" evidence="8">
    <location>
        <begin position="328"/>
        <end position="347"/>
    </location>
</feature>
<accession>A0A917ZVP1</accession>
<reference evidence="10" key="2">
    <citation type="submission" date="2020-09" db="EMBL/GenBank/DDBJ databases">
        <authorList>
            <person name="Sun Q."/>
            <person name="Zhou Y."/>
        </authorList>
    </citation>
    <scope>NUCLEOTIDE SEQUENCE</scope>
    <source>
        <strain evidence="10">CGMCC 4.7201</strain>
    </source>
</reference>
<comment type="subcellular location">
    <subcellularLocation>
        <location evidence="1">Membrane</location>
        <topology evidence="1">Multi-pass membrane protein</topology>
    </subcellularLocation>
</comment>